<evidence type="ECO:0000313" key="1">
    <source>
        <dbReference type="EMBL" id="GAH40008.1"/>
    </source>
</evidence>
<organism evidence="1">
    <name type="scientific">marine sediment metagenome</name>
    <dbReference type="NCBI Taxonomy" id="412755"/>
    <lineage>
        <taxon>unclassified sequences</taxon>
        <taxon>metagenomes</taxon>
        <taxon>ecological metagenomes</taxon>
    </lineage>
</organism>
<accession>X1H418</accession>
<protein>
    <submittedName>
        <fullName evidence="1">Uncharacterized protein</fullName>
    </submittedName>
</protein>
<dbReference type="AlphaFoldDB" id="X1H418"/>
<comment type="caution">
    <text evidence="1">The sequence shown here is derived from an EMBL/GenBank/DDBJ whole genome shotgun (WGS) entry which is preliminary data.</text>
</comment>
<proteinExistence type="predicted"/>
<sequence length="80" mass="8660">GSRSIGAMSLEDRFELMRFSETPAAAKLNQVNQAVGELSVRWANTSDPVAENEVKTAVTELIRRRAASDPAAKSNPTKSK</sequence>
<gene>
    <name evidence="1" type="ORF">S03H2_16342</name>
</gene>
<name>X1H418_9ZZZZ</name>
<reference evidence="1" key="1">
    <citation type="journal article" date="2014" name="Front. Microbiol.">
        <title>High frequency of phylogenetically diverse reductive dehalogenase-homologous genes in deep subseafloor sedimentary metagenomes.</title>
        <authorList>
            <person name="Kawai M."/>
            <person name="Futagami T."/>
            <person name="Toyoda A."/>
            <person name="Takaki Y."/>
            <person name="Nishi S."/>
            <person name="Hori S."/>
            <person name="Arai W."/>
            <person name="Tsubouchi T."/>
            <person name="Morono Y."/>
            <person name="Uchiyama I."/>
            <person name="Ito T."/>
            <person name="Fujiyama A."/>
            <person name="Inagaki F."/>
            <person name="Takami H."/>
        </authorList>
    </citation>
    <scope>NUCLEOTIDE SEQUENCE</scope>
    <source>
        <strain evidence="1">Expedition CK06-06</strain>
    </source>
</reference>
<feature type="non-terminal residue" evidence="1">
    <location>
        <position position="1"/>
    </location>
</feature>
<dbReference type="EMBL" id="BARU01008343">
    <property type="protein sequence ID" value="GAH40008.1"/>
    <property type="molecule type" value="Genomic_DNA"/>
</dbReference>